<reference evidence="1 2" key="1">
    <citation type="submission" date="2024-08" db="EMBL/GenBank/DDBJ databases">
        <authorList>
            <person name="Ishaq N."/>
        </authorList>
    </citation>
    <scope>NUCLEOTIDE SEQUENCE [LARGE SCALE GENOMIC DNA]</scope>
    <source>
        <strain evidence="1 2">DSM 18651</strain>
    </source>
</reference>
<organism evidence="1 2">
    <name type="scientific">Microbulbifer epialgicus</name>
    <dbReference type="NCBI Taxonomy" id="393907"/>
    <lineage>
        <taxon>Bacteria</taxon>
        <taxon>Pseudomonadati</taxon>
        <taxon>Pseudomonadota</taxon>
        <taxon>Gammaproteobacteria</taxon>
        <taxon>Cellvibrionales</taxon>
        <taxon>Microbulbiferaceae</taxon>
        <taxon>Microbulbifer</taxon>
    </lineage>
</organism>
<dbReference type="RefSeq" id="WP_371841555.1">
    <property type="nucleotide sequence ID" value="NZ_JBGMEK010000132.1"/>
</dbReference>
<name>A0ABV4P5U5_9GAMM</name>
<dbReference type="EMBL" id="JBGMEK010000132">
    <property type="protein sequence ID" value="MFA0813746.1"/>
    <property type="molecule type" value="Genomic_DNA"/>
</dbReference>
<proteinExistence type="predicted"/>
<accession>A0ABV4P5U5</accession>
<evidence type="ECO:0000313" key="1">
    <source>
        <dbReference type="EMBL" id="MFA0813746.1"/>
    </source>
</evidence>
<evidence type="ECO:0000313" key="2">
    <source>
        <dbReference type="Proteomes" id="UP001569428"/>
    </source>
</evidence>
<sequence>MPSQKEIQEQINQLSYPLDKILNTANSLLKTGTTGASTSEQIAAAFVLERMEYLPQGWSVIEAWERLDTEWQYYVKLLQQECRHLIEAIEEAAPPF</sequence>
<gene>
    <name evidence="1" type="ORF">ACCI49_22930</name>
</gene>
<comment type="caution">
    <text evidence="1">The sequence shown here is derived from an EMBL/GenBank/DDBJ whole genome shotgun (WGS) entry which is preliminary data.</text>
</comment>
<protein>
    <submittedName>
        <fullName evidence="1">Uncharacterized protein</fullName>
    </submittedName>
</protein>
<dbReference type="Proteomes" id="UP001569428">
    <property type="component" value="Unassembled WGS sequence"/>
</dbReference>
<keyword evidence="2" id="KW-1185">Reference proteome</keyword>